<proteinExistence type="predicted"/>
<keyword evidence="2" id="KW-1185">Reference proteome</keyword>
<evidence type="ECO:0000313" key="1">
    <source>
        <dbReference type="EMBL" id="OBZ68851.1"/>
    </source>
</evidence>
<dbReference type="AlphaFoldDB" id="A0A1C7LVU4"/>
<reference evidence="1 2" key="1">
    <citation type="submission" date="2016-03" db="EMBL/GenBank/DDBJ databases">
        <title>Whole genome sequencing of Grifola frondosa 9006-11.</title>
        <authorList>
            <person name="Min B."/>
            <person name="Park H."/>
            <person name="Kim J.-G."/>
            <person name="Cho H."/>
            <person name="Oh Y.-L."/>
            <person name="Kong W.-S."/>
            <person name="Choi I.-G."/>
        </authorList>
    </citation>
    <scope>NUCLEOTIDE SEQUENCE [LARGE SCALE GENOMIC DNA]</scope>
    <source>
        <strain evidence="1 2">9006-11</strain>
    </source>
</reference>
<dbReference type="STRING" id="5627.A0A1C7LVU4"/>
<protein>
    <submittedName>
        <fullName evidence="1">Uncharacterized protein</fullName>
    </submittedName>
</protein>
<dbReference type="OrthoDB" id="185373at2759"/>
<comment type="caution">
    <text evidence="1">The sequence shown here is derived from an EMBL/GenBank/DDBJ whole genome shotgun (WGS) entry which is preliminary data.</text>
</comment>
<gene>
    <name evidence="1" type="ORF">A0H81_11065</name>
</gene>
<organism evidence="1 2">
    <name type="scientific">Grifola frondosa</name>
    <name type="common">Maitake</name>
    <name type="synonym">Polyporus frondosus</name>
    <dbReference type="NCBI Taxonomy" id="5627"/>
    <lineage>
        <taxon>Eukaryota</taxon>
        <taxon>Fungi</taxon>
        <taxon>Dikarya</taxon>
        <taxon>Basidiomycota</taxon>
        <taxon>Agaricomycotina</taxon>
        <taxon>Agaricomycetes</taxon>
        <taxon>Polyporales</taxon>
        <taxon>Grifolaceae</taxon>
        <taxon>Grifola</taxon>
    </lineage>
</organism>
<dbReference type="Proteomes" id="UP000092993">
    <property type="component" value="Unassembled WGS sequence"/>
</dbReference>
<name>A0A1C7LVU4_GRIFR</name>
<sequence>MFEKAFNTAFRDGASEQDLDLFVQHAILVCRTSYHKRGRMPSVKILKSLKKRRCISKAQVLSLLQTLQDTDQLRFVDHDDRVNIVRAITNYPPDDELDGPLYELLSQLLTEMLSKHEAPPKDPASPLQEGEDIPAFLWPLFVIVRRLALLGRQQVASDTFSALVKRKYIHPEAIRRTDLKSRDFSYIVLSTLVRTCMLWGWFQRASFLLIPALAAAKDISRPFGELAAHWAYALLEVPSDPDLTNCASVLIQLMNYAPTYRLPDTLLQEFYAAAQRARAPELAQAVYAAARADAVVARHPYLPPRGPPLLWLMQHLQESAKNVHLARVLAKHVVDENAPVSLHARAPFVAAVAQLGFATQARALWERYAAGVNAVVVVGNAATMLRLVSLFTHMAQRAEWALAHPHPNLSVELPAGAVRRNSVRREEPGDHVEGLGADRDAAAAGYPASDAPGPTRGCGAANVVGF</sequence>
<dbReference type="EMBL" id="LUGG01000019">
    <property type="protein sequence ID" value="OBZ68851.1"/>
    <property type="molecule type" value="Genomic_DNA"/>
</dbReference>
<evidence type="ECO:0000313" key="2">
    <source>
        <dbReference type="Proteomes" id="UP000092993"/>
    </source>
</evidence>
<accession>A0A1C7LVU4</accession>